<keyword evidence="2 5" id="KW-0238">DNA-binding</keyword>
<dbReference type="SMART" id="SM00448">
    <property type="entry name" value="REC"/>
    <property type="match status" value="1"/>
</dbReference>
<evidence type="ECO:0000313" key="6">
    <source>
        <dbReference type="Proteomes" id="UP000317933"/>
    </source>
</evidence>
<feature type="domain" description="Response regulatory" evidence="4">
    <location>
        <begin position="12"/>
        <end position="127"/>
    </location>
</feature>
<dbReference type="InterPro" id="IPR001789">
    <property type="entry name" value="Sig_transdc_resp-reg_receiver"/>
</dbReference>
<dbReference type="AlphaFoldDB" id="A0A502GTH4"/>
<dbReference type="InterPro" id="IPR051015">
    <property type="entry name" value="EvgA-like"/>
</dbReference>
<dbReference type="GO" id="GO:0000160">
    <property type="term" value="P:phosphorelay signal transduction system"/>
    <property type="evidence" value="ECO:0007669"/>
    <property type="project" value="InterPro"/>
</dbReference>
<proteinExistence type="predicted"/>
<dbReference type="InterPro" id="IPR016032">
    <property type="entry name" value="Sig_transdc_resp-reg_C-effctor"/>
</dbReference>
<evidence type="ECO:0000256" key="2">
    <source>
        <dbReference type="ARBA" id="ARBA00023125"/>
    </source>
</evidence>
<dbReference type="PANTHER" id="PTHR45566:SF2">
    <property type="entry name" value="NARL SUBFAMILY"/>
    <property type="match status" value="1"/>
</dbReference>
<reference evidence="5 6" key="1">
    <citation type="journal article" date="2019" name="Environ. Microbiol.">
        <title>Species interactions and distinct microbial communities in high Arctic permafrost affected cryosols are associated with the CH4 and CO2 gas fluxes.</title>
        <authorList>
            <person name="Altshuler I."/>
            <person name="Hamel J."/>
            <person name="Turney S."/>
            <person name="Magnuson E."/>
            <person name="Levesque R."/>
            <person name="Greer C."/>
            <person name="Whyte L.G."/>
        </authorList>
    </citation>
    <scope>NUCLEOTIDE SEQUENCE [LARGE SCALE GENOMIC DNA]</scope>
    <source>
        <strain evidence="5 6">E3</strain>
    </source>
</reference>
<dbReference type="CDD" id="cd17535">
    <property type="entry name" value="REC_NarL-like"/>
    <property type="match status" value="1"/>
</dbReference>
<gene>
    <name evidence="5" type="ORF">EAH78_31640</name>
</gene>
<dbReference type="InterPro" id="IPR058245">
    <property type="entry name" value="NreC/VraR/RcsB-like_REC"/>
</dbReference>
<dbReference type="InterPro" id="IPR000792">
    <property type="entry name" value="Tscrpt_reg_LuxR_C"/>
</dbReference>
<dbReference type="SUPFAM" id="SSF52172">
    <property type="entry name" value="CheY-like"/>
    <property type="match status" value="1"/>
</dbReference>
<dbReference type="EMBL" id="RCZE01000026">
    <property type="protein sequence ID" value="TPG65697.1"/>
    <property type="molecule type" value="Genomic_DNA"/>
</dbReference>
<dbReference type="PANTHER" id="PTHR45566">
    <property type="entry name" value="HTH-TYPE TRANSCRIPTIONAL REGULATOR YHJB-RELATED"/>
    <property type="match status" value="1"/>
</dbReference>
<organism evidence="5 6">
    <name type="scientific">Pseudomonas arsenicoxydans</name>
    <dbReference type="NCBI Taxonomy" id="702115"/>
    <lineage>
        <taxon>Bacteria</taxon>
        <taxon>Pseudomonadati</taxon>
        <taxon>Pseudomonadota</taxon>
        <taxon>Gammaproteobacteria</taxon>
        <taxon>Pseudomonadales</taxon>
        <taxon>Pseudomonadaceae</taxon>
        <taxon>Pseudomonas</taxon>
    </lineage>
</organism>
<dbReference type="SMART" id="SM00421">
    <property type="entry name" value="HTH_LUXR"/>
    <property type="match status" value="1"/>
</dbReference>
<evidence type="ECO:0000256" key="1">
    <source>
        <dbReference type="ARBA" id="ARBA00022553"/>
    </source>
</evidence>
<name>A0A502GTH4_9PSED</name>
<dbReference type="GO" id="GO:0003677">
    <property type="term" value="F:DNA binding"/>
    <property type="evidence" value="ECO:0007669"/>
    <property type="project" value="UniProtKB-KW"/>
</dbReference>
<dbReference type="PROSITE" id="PS50110">
    <property type="entry name" value="RESPONSE_REGULATORY"/>
    <property type="match status" value="1"/>
</dbReference>
<dbReference type="SUPFAM" id="SSF46894">
    <property type="entry name" value="C-terminal effector domain of the bipartite response regulators"/>
    <property type="match status" value="1"/>
</dbReference>
<evidence type="ECO:0000259" key="4">
    <source>
        <dbReference type="PROSITE" id="PS50110"/>
    </source>
</evidence>
<accession>A0A502GTH4</accession>
<dbReference type="Proteomes" id="UP000317933">
    <property type="component" value="Unassembled WGS sequence"/>
</dbReference>
<evidence type="ECO:0000256" key="3">
    <source>
        <dbReference type="PROSITE-ProRule" id="PRU00169"/>
    </source>
</evidence>
<protein>
    <submittedName>
        <fullName evidence="5">DNA-binding response regulator</fullName>
    </submittedName>
</protein>
<dbReference type="RefSeq" id="WP_140672205.1">
    <property type="nucleotide sequence ID" value="NZ_RCZE01000026.1"/>
</dbReference>
<dbReference type="Gene3D" id="3.40.50.2300">
    <property type="match status" value="1"/>
</dbReference>
<comment type="caution">
    <text evidence="5">The sequence shown here is derived from an EMBL/GenBank/DDBJ whole genome shotgun (WGS) entry which is preliminary data.</text>
</comment>
<feature type="modified residue" description="4-aspartylphosphate" evidence="3">
    <location>
        <position position="62"/>
    </location>
</feature>
<sequence length="207" mass="22586">MVETVVLDESERVLIVDDDALTTQVLSLVLVRAGHIVVGKVTTGDEAIRQVVRHSPSLLLLDLDMSRLEGLATLRKLQCQFPWLAVLVVSMLDPEIYGFRCMRLGAKGFLNKAAGITLLPEFITQIRHGQTMFPSSGRIPGDALSRLSDAELVVLRCLVRGGDVSNAASTLQITRSRTNVVIRSLQAKLGLKSHGALIDFGRRVCLS</sequence>
<dbReference type="Pfam" id="PF00072">
    <property type="entry name" value="Response_reg"/>
    <property type="match status" value="1"/>
</dbReference>
<dbReference type="GO" id="GO:0006355">
    <property type="term" value="P:regulation of DNA-templated transcription"/>
    <property type="evidence" value="ECO:0007669"/>
    <property type="project" value="InterPro"/>
</dbReference>
<keyword evidence="1 3" id="KW-0597">Phosphoprotein</keyword>
<dbReference type="InterPro" id="IPR011006">
    <property type="entry name" value="CheY-like_superfamily"/>
</dbReference>
<evidence type="ECO:0000313" key="5">
    <source>
        <dbReference type="EMBL" id="TPG65697.1"/>
    </source>
</evidence>